<dbReference type="PROSITE" id="PS51724">
    <property type="entry name" value="SPOR"/>
    <property type="match status" value="1"/>
</dbReference>
<dbReference type="STRING" id="1715693.PH7735_02149"/>
<feature type="transmembrane region" description="Helical" evidence="1">
    <location>
        <begin position="22"/>
        <end position="43"/>
    </location>
</feature>
<dbReference type="EMBL" id="CYTW01000002">
    <property type="protein sequence ID" value="CUJ99001.1"/>
    <property type="molecule type" value="Genomic_DNA"/>
</dbReference>
<dbReference type="AlphaFoldDB" id="A0A0P1I943"/>
<name>A0A0P1I943_9RHOB</name>
<dbReference type="Gene3D" id="3.30.70.1070">
    <property type="entry name" value="Sporulation related repeat"/>
    <property type="match status" value="1"/>
</dbReference>
<evidence type="ECO:0000313" key="4">
    <source>
        <dbReference type="Proteomes" id="UP000051870"/>
    </source>
</evidence>
<dbReference type="GO" id="GO:0042834">
    <property type="term" value="F:peptidoglycan binding"/>
    <property type="evidence" value="ECO:0007669"/>
    <property type="project" value="InterPro"/>
</dbReference>
<evidence type="ECO:0000259" key="2">
    <source>
        <dbReference type="PROSITE" id="PS51724"/>
    </source>
</evidence>
<dbReference type="InterPro" id="IPR007730">
    <property type="entry name" value="SPOR-like_dom"/>
</dbReference>
<accession>A0A0P1I943</accession>
<feature type="domain" description="SPOR" evidence="2">
    <location>
        <begin position="247"/>
        <end position="332"/>
    </location>
</feature>
<dbReference type="Proteomes" id="UP000051870">
    <property type="component" value="Unassembled WGS sequence"/>
</dbReference>
<keyword evidence="1" id="KW-1133">Transmembrane helix</keyword>
<reference evidence="4" key="1">
    <citation type="submission" date="2015-09" db="EMBL/GenBank/DDBJ databases">
        <authorList>
            <person name="Rodrigo-Torres Lidia"/>
            <person name="Arahal R.David."/>
        </authorList>
    </citation>
    <scope>NUCLEOTIDE SEQUENCE [LARGE SCALE GENOMIC DNA]</scope>
    <source>
        <strain evidence="4">CECT 7735</strain>
    </source>
</reference>
<sequence>MADIPMAEQGESPANPRSLGVLVNWTGAVVSLALVAGTCVWGYKLLVRDVSGVPVVRAVEGPMRTRPENPGGSQAAHQGLAVNAIAADGEAAAPADRLVLAPPPISLEQDDLAVTPVIVPVHASPDVSEDEIAKTEDIVAPAPLDLTQMSSIEALAEQLAGNATPLQPVGEGEDQPVKVSLNDVAASDEVAPLAEPEAVEETKPKVIGGLKKSLRPQLRPANLAATPVIVASTEAIAAAPSVTDASSIPAGTHLVQLGAYASSEIAAAEWGKMLTRFEDYLGDKTRVIQKARSGGRDFYRLRAMGFVDLSDARRLCSALKAERADCIPVTTR</sequence>
<keyword evidence="1" id="KW-0472">Membrane</keyword>
<organism evidence="3 4">
    <name type="scientific">Shimia thalassica</name>
    <dbReference type="NCBI Taxonomy" id="1715693"/>
    <lineage>
        <taxon>Bacteria</taxon>
        <taxon>Pseudomonadati</taxon>
        <taxon>Pseudomonadota</taxon>
        <taxon>Alphaproteobacteria</taxon>
        <taxon>Rhodobacterales</taxon>
        <taxon>Roseobacteraceae</taxon>
    </lineage>
</organism>
<keyword evidence="1" id="KW-0812">Transmembrane</keyword>
<evidence type="ECO:0000256" key="1">
    <source>
        <dbReference type="SAM" id="Phobius"/>
    </source>
</evidence>
<keyword evidence="4" id="KW-1185">Reference proteome</keyword>
<proteinExistence type="predicted"/>
<evidence type="ECO:0000313" key="3">
    <source>
        <dbReference type="EMBL" id="CUJ99001.1"/>
    </source>
</evidence>
<dbReference type="InterPro" id="IPR036680">
    <property type="entry name" value="SPOR-like_sf"/>
</dbReference>
<dbReference type="Pfam" id="PF05036">
    <property type="entry name" value="SPOR"/>
    <property type="match status" value="1"/>
</dbReference>
<gene>
    <name evidence="3" type="ORF">PH7735_02149</name>
</gene>
<protein>
    <submittedName>
        <fullName evidence="3">Sporulation related domain protein</fullName>
    </submittedName>
</protein>